<evidence type="ECO:0000313" key="1">
    <source>
        <dbReference type="EMBL" id="BAS78711.1"/>
    </source>
</evidence>
<name>Q6K6T3_ORYSJ</name>
<organism evidence="1 2">
    <name type="scientific">Oryza sativa subsp. japonica</name>
    <name type="common">Rice</name>
    <dbReference type="NCBI Taxonomy" id="39947"/>
    <lineage>
        <taxon>Eukaryota</taxon>
        <taxon>Viridiplantae</taxon>
        <taxon>Streptophyta</taxon>
        <taxon>Embryophyta</taxon>
        <taxon>Tracheophyta</taxon>
        <taxon>Spermatophyta</taxon>
        <taxon>Magnoliopsida</taxon>
        <taxon>Liliopsida</taxon>
        <taxon>Poales</taxon>
        <taxon>Poaceae</taxon>
        <taxon>BOP clade</taxon>
        <taxon>Oryzoideae</taxon>
        <taxon>Oryzeae</taxon>
        <taxon>Oryzinae</taxon>
        <taxon>Oryza</taxon>
        <taxon>Oryza sativa</taxon>
    </lineage>
</organism>
<dbReference type="EMBL" id="AP014958">
    <property type="protein sequence ID" value="BAS78711.1"/>
    <property type="molecule type" value="Genomic_DNA"/>
</dbReference>
<gene>
    <name evidence="1" type="ordered locus">Os02g0484950</name>
    <name evidence="1" type="ORF">OSNPB_020484950</name>
</gene>
<evidence type="ECO:0000313" key="2">
    <source>
        <dbReference type="Proteomes" id="UP000059680"/>
    </source>
</evidence>
<reference evidence="2" key="1">
    <citation type="journal article" date="2005" name="Nature">
        <title>The map-based sequence of the rice genome.</title>
        <authorList>
            <consortium name="International rice genome sequencing project (IRGSP)"/>
            <person name="Matsumoto T."/>
            <person name="Wu J."/>
            <person name="Kanamori H."/>
            <person name="Katayose Y."/>
            <person name="Fujisawa M."/>
            <person name="Namiki N."/>
            <person name="Mizuno H."/>
            <person name="Yamamoto K."/>
            <person name="Antonio B.A."/>
            <person name="Baba T."/>
            <person name="Sakata K."/>
            <person name="Nagamura Y."/>
            <person name="Aoki H."/>
            <person name="Arikawa K."/>
            <person name="Arita K."/>
            <person name="Bito T."/>
            <person name="Chiden Y."/>
            <person name="Fujitsuka N."/>
            <person name="Fukunaka R."/>
            <person name="Hamada M."/>
            <person name="Harada C."/>
            <person name="Hayashi A."/>
            <person name="Hijishita S."/>
            <person name="Honda M."/>
            <person name="Hosokawa S."/>
            <person name="Ichikawa Y."/>
            <person name="Idonuma A."/>
            <person name="Iijima M."/>
            <person name="Ikeda M."/>
            <person name="Ikeno M."/>
            <person name="Ito K."/>
            <person name="Ito S."/>
            <person name="Ito T."/>
            <person name="Ito Y."/>
            <person name="Ito Y."/>
            <person name="Iwabuchi A."/>
            <person name="Kamiya K."/>
            <person name="Karasawa W."/>
            <person name="Kurita K."/>
            <person name="Katagiri S."/>
            <person name="Kikuta A."/>
            <person name="Kobayashi H."/>
            <person name="Kobayashi N."/>
            <person name="Machita K."/>
            <person name="Maehara T."/>
            <person name="Masukawa M."/>
            <person name="Mizubayashi T."/>
            <person name="Mukai Y."/>
            <person name="Nagasaki H."/>
            <person name="Nagata Y."/>
            <person name="Naito S."/>
            <person name="Nakashima M."/>
            <person name="Nakama Y."/>
            <person name="Nakamichi Y."/>
            <person name="Nakamura M."/>
            <person name="Meguro A."/>
            <person name="Negishi M."/>
            <person name="Ohta I."/>
            <person name="Ohta T."/>
            <person name="Okamoto M."/>
            <person name="Ono N."/>
            <person name="Saji S."/>
            <person name="Sakaguchi M."/>
            <person name="Sakai K."/>
            <person name="Shibata M."/>
            <person name="Shimokawa T."/>
            <person name="Song J."/>
            <person name="Takazaki Y."/>
            <person name="Terasawa K."/>
            <person name="Tsugane M."/>
            <person name="Tsuji K."/>
            <person name="Ueda S."/>
            <person name="Waki K."/>
            <person name="Yamagata H."/>
            <person name="Yamamoto M."/>
            <person name="Yamamoto S."/>
            <person name="Yamane H."/>
            <person name="Yoshiki S."/>
            <person name="Yoshihara R."/>
            <person name="Yukawa K."/>
            <person name="Zhong H."/>
            <person name="Yano M."/>
            <person name="Yuan Q."/>
            <person name="Ouyang S."/>
            <person name="Liu J."/>
            <person name="Jones K.M."/>
            <person name="Gansberger K."/>
            <person name="Moffat K."/>
            <person name="Hill J."/>
            <person name="Bera J."/>
            <person name="Fadrosh D."/>
            <person name="Jin S."/>
            <person name="Johri S."/>
            <person name="Kim M."/>
            <person name="Overton L."/>
            <person name="Reardon M."/>
            <person name="Tsitrin T."/>
            <person name="Vuong H."/>
            <person name="Weaver B."/>
            <person name="Ciecko A."/>
            <person name="Tallon L."/>
            <person name="Jackson J."/>
            <person name="Pai G."/>
            <person name="Aken S.V."/>
            <person name="Utterback T."/>
            <person name="Reidmuller S."/>
            <person name="Feldblyum T."/>
            <person name="Hsiao J."/>
            <person name="Zismann V."/>
            <person name="Iobst S."/>
            <person name="de Vazeille A.R."/>
            <person name="Buell C.R."/>
            <person name="Ying K."/>
            <person name="Li Y."/>
            <person name="Lu T."/>
            <person name="Huang Y."/>
            <person name="Zhao Q."/>
            <person name="Feng Q."/>
            <person name="Zhang L."/>
            <person name="Zhu J."/>
            <person name="Weng Q."/>
            <person name="Mu J."/>
            <person name="Lu Y."/>
            <person name="Fan D."/>
            <person name="Liu Y."/>
            <person name="Guan J."/>
            <person name="Zhang Y."/>
            <person name="Yu S."/>
            <person name="Liu X."/>
            <person name="Zhang Y."/>
            <person name="Hong G."/>
            <person name="Han B."/>
            <person name="Choisne N."/>
            <person name="Demange N."/>
            <person name="Orjeda G."/>
            <person name="Samain S."/>
            <person name="Cattolico L."/>
            <person name="Pelletier E."/>
            <person name="Couloux A."/>
            <person name="Segurens B."/>
            <person name="Wincker P."/>
            <person name="D'Hont A."/>
            <person name="Scarpelli C."/>
            <person name="Weissenbach J."/>
            <person name="Salanoubat M."/>
            <person name="Quetier F."/>
            <person name="Yu Y."/>
            <person name="Kim H.R."/>
            <person name="Rambo T."/>
            <person name="Currie J."/>
            <person name="Collura K."/>
            <person name="Luo M."/>
            <person name="Yang T."/>
            <person name="Ammiraju J.S.S."/>
            <person name="Engler F."/>
            <person name="Soderlund C."/>
            <person name="Wing R.A."/>
            <person name="Palmer L.E."/>
            <person name="de la Bastide M."/>
            <person name="Spiegel L."/>
            <person name="Nascimento L."/>
            <person name="Zutavern T."/>
            <person name="O'Shaughnessy A."/>
            <person name="Dike S."/>
            <person name="Dedhia N."/>
            <person name="Preston R."/>
            <person name="Balija V."/>
            <person name="McCombie W.R."/>
            <person name="Chow T."/>
            <person name="Chen H."/>
            <person name="Chung M."/>
            <person name="Chen C."/>
            <person name="Shaw J."/>
            <person name="Wu H."/>
            <person name="Hsiao K."/>
            <person name="Chao Y."/>
            <person name="Chu M."/>
            <person name="Cheng C."/>
            <person name="Hour A."/>
            <person name="Lee P."/>
            <person name="Lin S."/>
            <person name="Lin Y."/>
            <person name="Liou J."/>
            <person name="Liu S."/>
            <person name="Hsing Y."/>
            <person name="Raghuvanshi S."/>
            <person name="Mohanty A."/>
            <person name="Bharti A.K."/>
            <person name="Gaur A."/>
            <person name="Gupta V."/>
            <person name="Kumar D."/>
            <person name="Ravi V."/>
            <person name="Vij S."/>
            <person name="Kapur A."/>
            <person name="Khurana P."/>
            <person name="Khurana P."/>
            <person name="Khurana J.P."/>
            <person name="Tyagi A.K."/>
            <person name="Gaikwad K."/>
            <person name="Singh A."/>
            <person name="Dalal V."/>
            <person name="Srivastava S."/>
            <person name="Dixit A."/>
            <person name="Pal A.K."/>
            <person name="Ghazi I.A."/>
            <person name="Yadav M."/>
            <person name="Pandit A."/>
            <person name="Bhargava A."/>
            <person name="Sureshbabu K."/>
            <person name="Batra K."/>
            <person name="Sharma T.R."/>
            <person name="Mohapatra T."/>
            <person name="Singh N.K."/>
            <person name="Messing J."/>
            <person name="Nelson A.B."/>
            <person name="Fuks G."/>
            <person name="Kavchok S."/>
            <person name="Keizer G."/>
            <person name="Linton E."/>
            <person name="Llaca V."/>
            <person name="Song R."/>
            <person name="Tanyolac B."/>
            <person name="Young S."/>
            <person name="Ho-Il K."/>
            <person name="Hahn J.H."/>
            <person name="Sangsakoo G."/>
            <person name="Vanavichit A."/>
            <person name="de Mattos Luiz.A.T."/>
            <person name="Zimmer P.D."/>
            <person name="Malone G."/>
            <person name="Dellagostin O."/>
            <person name="de Oliveira A.C."/>
            <person name="Bevan M."/>
            <person name="Bancroft I."/>
            <person name="Minx P."/>
            <person name="Cordum H."/>
            <person name="Wilson R."/>
            <person name="Cheng Z."/>
            <person name="Jin W."/>
            <person name="Jiang J."/>
            <person name="Leong S.A."/>
            <person name="Iwama H."/>
            <person name="Gojobori T."/>
            <person name="Itoh T."/>
            <person name="Niimura Y."/>
            <person name="Fujii Y."/>
            <person name="Habara T."/>
            <person name="Sakai H."/>
            <person name="Sato Y."/>
            <person name="Wilson G."/>
            <person name="Kumar K."/>
            <person name="McCouch S."/>
            <person name="Juretic N."/>
            <person name="Hoen D."/>
            <person name="Wright S."/>
            <person name="Bruskiewich R."/>
            <person name="Bureau T."/>
            <person name="Miyao A."/>
            <person name="Hirochika H."/>
            <person name="Nishikawa T."/>
            <person name="Kadowaki K."/>
            <person name="Sugiura M."/>
            <person name="Burr B."/>
            <person name="Sasaki T."/>
        </authorList>
    </citation>
    <scope>NUCLEOTIDE SEQUENCE [LARGE SCALE GENOMIC DNA]</scope>
    <source>
        <strain evidence="2">cv. Nipponbare</strain>
    </source>
</reference>
<protein>
    <submittedName>
        <fullName evidence="1">Os02g0484950 protein</fullName>
    </submittedName>
</protein>
<dbReference type="PaxDb" id="39947-Q6K6T3"/>
<proteinExistence type="predicted"/>
<dbReference type="Proteomes" id="UP000059680">
    <property type="component" value="Chromosome 2"/>
</dbReference>
<accession>Q6K6T3</accession>
<dbReference type="HOGENOM" id="CLU_1868544_0_0_1"/>
<keyword evidence="2" id="KW-1185">Reference proteome</keyword>
<dbReference type="AlphaFoldDB" id="Q6K6T3"/>
<sequence length="137" mass="15014">MNNLQSPSCWPDPVSIVLGQGEEETIIATVVVTCREQEGVTATALGRGRGGRHRATQGRGRKRLPRVDLVVPSSGLATSALHGQRAAASAAASPVSLKVVDNGWRSTLEKERVRCWRRRGRGREARERVEDKYKSLE</sequence>
<reference evidence="1 2" key="2">
    <citation type="journal article" date="2013" name="Plant Cell Physiol.">
        <title>Rice Annotation Project Database (RAP-DB): an integrative and interactive database for rice genomics.</title>
        <authorList>
            <person name="Sakai H."/>
            <person name="Lee S.S."/>
            <person name="Tanaka T."/>
            <person name="Numa H."/>
            <person name="Kim J."/>
            <person name="Kawahara Y."/>
            <person name="Wakimoto H."/>
            <person name="Yang C.C."/>
            <person name="Iwamoto M."/>
            <person name="Abe T."/>
            <person name="Yamada Y."/>
            <person name="Muto A."/>
            <person name="Inokuchi H."/>
            <person name="Ikemura T."/>
            <person name="Matsumoto T."/>
            <person name="Sasaki T."/>
            <person name="Itoh T."/>
        </authorList>
    </citation>
    <scope>NUCLEOTIDE SEQUENCE [LARGE SCALE GENOMIC DNA]</scope>
    <source>
        <strain evidence="2">cv. Nipponbare</strain>
    </source>
</reference>
<reference evidence="1 2" key="3">
    <citation type="journal article" date="2013" name="Rice">
        <title>Improvement of the Oryza sativa Nipponbare reference genome using next generation sequence and optical map data.</title>
        <authorList>
            <person name="Kawahara Y."/>
            <person name="de la Bastide M."/>
            <person name="Hamilton J.P."/>
            <person name="Kanamori H."/>
            <person name="McCombie W.R."/>
            <person name="Ouyang S."/>
            <person name="Schwartz D.C."/>
            <person name="Tanaka T."/>
            <person name="Wu J."/>
            <person name="Zhou S."/>
            <person name="Childs K.L."/>
            <person name="Davidson R.M."/>
            <person name="Lin H."/>
            <person name="Quesada-Ocampo L."/>
            <person name="Vaillancourt B."/>
            <person name="Sakai H."/>
            <person name="Lee S.S."/>
            <person name="Kim J."/>
            <person name="Numa H."/>
            <person name="Itoh T."/>
            <person name="Buell C.R."/>
            <person name="Matsumoto T."/>
        </authorList>
    </citation>
    <scope>NUCLEOTIDE SEQUENCE [LARGE SCALE GENOMIC DNA]</scope>
    <source>
        <strain evidence="2">cv. Nipponbare</strain>
    </source>
</reference>
<dbReference type="InParanoid" id="Q6K6T3"/>
<dbReference type="Gramene" id="Os02t0484950-00">
    <property type="protein sequence ID" value="Os02t0484950-00"/>
    <property type="gene ID" value="Os02g0484950"/>
</dbReference>